<gene>
    <name evidence="2" type="ORF">HKB21_01945</name>
</gene>
<accession>A0A7Y0S118</accession>
<dbReference type="EMBL" id="JABCLD010000239">
    <property type="protein sequence ID" value="NMU24385.1"/>
    <property type="molecule type" value="Genomic_DNA"/>
</dbReference>
<protein>
    <submittedName>
        <fullName evidence="2">Lipopolysaccharide biosynthesis protein</fullName>
    </submittedName>
</protein>
<feature type="transmembrane region" description="Helical" evidence="1">
    <location>
        <begin position="39"/>
        <end position="58"/>
    </location>
</feature>
<keyword evidence="1" id="KW-0472">Membrane</keyword>
<feature type="non-terminal residue" evidence="2">
    <location>
        <position position="90"/>
    </location>
</feature>
<evidence type="ECO:0000313" key="2">
    <source>
        <dbReference type="EMBL" id="NMU24385.1"/>
    </source>
</evidence>
<dbReference type="Proteomes" id="UP000555836">
    <property type="component" value="Unassembled WGS sequence"/>
</dbReference>
<keyword evidence="1" id="KW-1133">Transmembrane helix</keyword>
<sequence length="90" mass="9700">SLLNQLYSLALLIASVVALSLLTIILIAPIPAPFTRVEFAIVMFAIVLEGSIAIGTAWLRTQDDKARTLLNVMVTTTIFQVIFIVAALSV</sequence>
<feature type="transmembrane region" description="Helical" evidence="1">
    <location>
        <begin position="70"/>
        <end position="88"/>
    </location>
</feature>
<evidence type="ECO:0000256" key="1">
    <source>
        <dbReference type="SAM" id="Phobius"/>
    </source>
</evidence>
<reference evidence="2 3" key="1">
    <citation type="submission" date="2020-04" db="EMBL/GenBank/DDBJ databases">
        <title>Whole-genome sequencing of Vibrio spp. from China reveals different genetic environments of blaCTX-M-14 among diverse lineages.</title>
        <authorList>
            <person name="Zheng Z."/>
            <person name="Ye L."/>
            <person name="Chen S."/>
        </authorList>
    </citation>
    <scope>NUCLEOTIDE SEQUENCE [LARGE SCALE GENOMIC DNA]</scope>
    <source>
        <strain evidence="2 3">Vb0574</strain>
    </source>
</reference>
<organism evidence="2 3">
    <name type="scientific">Vibrio parahaemolyticus</name>
    <dbReference type="NCBI Taxonomy" id="670"/>
    <lineage>
        <taxon>Bacteria</taxon>
        <taxon>Pseudomonadati</taxon>
        <taxon>Pseudomonadota</taxon>
        <taxon>Gammaproteobacteria</taxon>
        <taxon>Vibrionales</taxon>
        <taxon>Vibrionaceae</taxon>
        <taxon>Vibrio</taxon>
    </lineage>
</organism>
<dbReference type="AlphaFoldDB" id="A0A7Y0S118"/>
<comment type="caution">
    <text evidence="2">The sequence shown here is derived from an EMBL/GenBank/DDBJ whole genome shotgun (WGS) entry which is preliminary data.</text>
</comment>
<feature type="transmembrane region" description="Helical" evidence="1">
    <location>
        <begin position="6"/>
        <end position="27"/>
    </location>
</feature>
<name>A0A7Y0S118_VIBPH</name>
<feature type="non-terminal residue" evidence="2">
    <location>
        <position position="1"/>
    </location>
</feature>
<keyword evidence="1" id="KW-0812">Transmembrane</keyword>
<proteinExistence type="predicted"/>
<evidence type="ECO:0000313" key="3">
    <source>
        <dbReference type="Proteomes" id="UP000555836"/>
    </source>
</evidence>